<accession>A0A6N6JJ28</accession>
<dbReference type="Proteomes" id="UP000436822">
    <property type="component" value="Unassembled WGS sequence"/>
</dbReference>
<dbReference type="EMBL" id="BLJE01000003">
    <property type="protein sequence ID" value="GFE66134.1"/>
    <property type="molecule type" value="Genomic_DNA"/>
</dbReference>
<dbReference type="OrthoDB" id="4954742at2"/>
<proteinExistence type="predicted"/>
<sequence>MSFERYAIYVTPEPGPLADFGAAWLGWDMARGCHVAHPDLEGLPRPVSEITATPRKYGLHGTIKPPFYLANGTTMGDLQANIATFCATQAPVELAGLKVAELGHFVALVPEGDTANLGRLAGTCVKKLDNHRAPPSADELARRRAAGLTSAQNRHLERWGYPYVMEEFRFHITLTGRLLEEDNAAVRLALEAAIAPILPKPFAVKSLTLAGSDTTGMFHEIHRYTLSG</sequence>
<organism evidence="1 2">
    <name type="scientific">Litoreibacter roseus</name>
    <dbReference type="NCBI Taxonomy" id="2601869"/>
    <lineage>
        <taxon>Bacteria</taxon>
        <taxon>Pseudomonadati</taxon>
        <taxon>Pseudomonadota</taxon>
        <taxon>Alphaproteobacteria</taxon>
        <taxon>Rhodobacterales</taxon>
        <taxon>Roseobacteraceae</taxon>
        <taxon>Litoreibacter</taxon>
    </lineage>
</organism>
<reference evidence="1 2" key="1">
    <citation type="submission" date="2019-12" db="EMBL/GenBank/DDBJ databases">
        <title>Litoreibacter badius sp. nov., a novel bacteriochlorophyll a-containing bacterium in the genus Litoreibacter.</title>
        <authorList>
            <person name="Kanamuro M."/>
            <person name="Takabe Y."/>
            <person name="Mori K."/>
            <person name="Takaichi S."/>
            <person name="Hanada S."/>
        </authorList>
    </citation>
    <scope>NUCLEOTIDE SEQUENCE [LARGE SCALE GENOMIC DNA]</scope>
    <source>
        <strain evidence="1 2">K6</strain>
    </source>
</reference>
<comment type="caution">
    <text evidence="1">The sequence shown here is derived from an EMBL/GenBank/DDBJ whole genome shotgun (WGS) entry which is preliminary data.</text>
</comment>
<dbReference type="AlphaFoldDB" id="A0A6N6JJ28"/>
<dbReference type="Gene3D" id="3.90.1140.10">
    <property type="entry name" value="Cyclic phosphodiesterase"/>
    <property type="match status" value="1"/>
</dbReference>
<dbReference type="Pfam" id="PF06299">
    <property type="entry name" value="DUF1045"/>
    <property type="match status" value="1"/>
</dbReference>
<dbReference type="InterPro" id="IPR009389">
    <property type="entry name" value="DUF1045"/>
</dbReference>
<evidence type="ECO:0000313" key="1">
    <source>
        <dbReference type="EMBL" id="GFE66134.1"/>
    </source>
</evidence>
<name>A0A6N6JJ28_9RHOB</name>
<dbReference type="NCBIfam" id="TIGR03223">
    <property type="entry name" value="Phn_opern_protn"/>
    <property type="match status" value="1"/>
</dbReference>
<keyword evidence="2" id="KW-1185">Reference proteome</keyword>
<dbReference type="RefSeq" id="WP_159808853.1">
    <property type="nucleotide sequence ID" value="NZ_BLJE01000003.1"/>
</dbReference>
<gene>
    <name evidence="1" type="ORF">KIN_32080</name>
</gene>
<dbReference type="PIRSF" id="PIRSF033328">
    <property type="entry name" value="Phest_Mll4975"/>
    <property type="match status" value="1"/>
</dbReference>
<evidence type="ECO:0000313" key="2">
    <source>
        <dbReference type="Proteomes" id="UP000436822"/>
    </source>
</evidence>
<protein>
    <submittedName>
        <fullName evidence="1">Phosphonate metabolism protein</fullName>
    </submittedName>
</protein>